<keyword evidence="2" id="KW-1185">Reference proteome</keyword>
<gene>
    <name evidence="1" type="ORF">HYPSUDRAFT_217850</name>
</gene>
<accession>A0A0D2M6Y7</accession>
<sequence length="150" mass="16687">MTLKSGTYTITSKAENAYVGRSHREDRSFNPKRVVFLPQDSDAPKWEIEAVPTGNFIMKIGGGHAAEIDKRLFAILQEEPKPVTWKIEAQPHMGENTYTINLADRPSAGGWMVLVNNEEGDNQIAVQHYIIGPSFPPFDPPVLLFVIVPA</sequence>
<proteinExistence type="predicted"/>
<dbReference type="GO" id="GO:0004867">
    <property type="term" value="F:serine-type endopeptidase inhibitor activity"/>
    <property type="evidence" value="ECO:0007669"/>
    <property type="project" value="InterPro"/>
</dbReference>
<dbReference type="AlphaFoldDB" id="A0A0D2M6Y7"/>
<dbReference type="OMA" id="NANIGRF"/>
<dbReference type="CDD" id="cd23428">
    <property type="entry name" value="beta-trefoil_Ricin_SPI"/>
    <property type="match status" value="1"/>
</dbReference>
<protein>
    <submittedName>
        <fullName evidence="1">Uncharacterized protein</fullName>
    </submittedName>
</protein>
<dbReference type="Gene3D" id="2.80.10.50">
    <property type="match status" value="1"/>
</dbReference>
<name>A0A0D2M6Y7_HYPSF</name>
<dbReference type="EMBL" id="KN817582">
    <property type="protein sequence ID" value="KJA18988.1"/>
    <property type="molecule type" value="Genomic_DNA"/>
</dbReference>
<evidence type="ECO:0000313" key="1">
    <source>
        <dbReference type="EMBL" id="KJA18988.1"/>
    </source>
</evidence>
<dbReference type="Pfam" id="PF16850">
    <property type="entry name" value="Inhibitor_I66"/>
    <property type="match status" value="1"/>
</dbReference>
<evidence type="ECO:0000313" key="2">
    <source>
        <dbReference type="Proteomes" id="UP000054270"/>
    </source>
</evidence>
<dbReference type="InterPro" id="IPR031755">
    <property type="entry name" value="Inhibitor_I66"/>
</dbReference>
<reference evidence="2" key="1">
    <citation type="submission" date="2014-04" db="EMBL/GenBank/DDBJ databases">
        <title>Evolutionary Origins and Diversification of the Mycorrhizal Mutualists.</title>
        <authorList>
            <consortium name="DOE Joint Genome Institute"/>
            <consortium name="Mycorrhizal Genomics Consortium"/>
            <person name="Kohler A."/>
            <person name="Kuo A."/>
            <person name="Nagy L.G."/>
            <person name="Floudas D."/>
            <person name="Copeland A."/>
            <person name="Barry K.W."/>
            <person name="Cichocki N."/>
            <person name="Veneault-Fourrey C."/>
            <person name="LaButti K."/>
            <person name="Lindquist E.A."/>
            <person name="Lipzen A."/>
            <person name="Lundell T."/>
            <person name="Morin E."/>
            <person name="Murat C."/>
            <person name="Riley R."/>
            <person name="Ohm R."/>
            <person name="Sun H."/>
            <person name="Tunlid A."/>
            <person name="Henrissat B."/>
            <person name="Grigoriev I.V."/>
            <person name="Hibbett D.S."/>
            <person name="Martin F."/>
        </authorList>
    </citation>
    <scope>NUCLEOTIDE SEQUENCE [LARGE SCALE GENOMIC DNA]</scope>
    <source>
        <strain evidence="2">FD-334 SS-4</strain>
    </source>
</reference>
<dbReference type="OrthoDB" id="3439489at2759"/>
<organism evidence="1 2">
    <name type="scientific">Hypholoma sublateritium (strain FD-334 SS-4)</name>
    <dbReference type="NCBI Taxonomy" id="945553"/>
    <lineage>
        <taxon>Eukaryota</taxon>
        <taxon>Fungi</taxon>
        <taxon>Dikarya</taxon>
        <taxon>Basidiomycota</taxon>
        <taxon>Agaricomycotina</taxon>
        <taxon>Agaricomycetes</taxon>
        <taxon>Agaricomycetidae</taxon>
        <taxon>Agaricales</taxon>
        <taxon>Agaricineae</taxon>
        <taxon>Strophariaceae</taxon>
        <taxon>Hypholoma</taxon>
    </lineage>
</organism>
<dbReference type="Proteomes" id="UP000054270">
    <property type="component" value="Unassembled WGS sequence"/>
</dbReference>